<protein>
    <submittedName>
        <fullName evidence="2">Uncharacterized protein</fullName>
    </submittedName>
</protein>
<proteinExistence type="predicted"/>
<dbReference type="Proteomes" id="UP000075882">
    <property type="component" value="Unassembled WGS sequence"/>
</dbReference>
<evidence type="ECO:0000256" key="1">
    <source>
        <dbReference type="SAM" id="Phobius"/>
    </source>
</evidence>
<accession>A0A8W7PJ51</accession>
<dbReference type="EnsemblMetazoa" id="ACOM031991-RA">
    <property type="protein sequence ID" value="ACOM031991-PA.1"/>
    <property type="gene ID" value="ACOM031991"/>
</dbReference>
<feature type="transmembrane region" description="Helical" evidence="1">
    <location>
        <begin position="14"/>
        <end position="34"/>
    </location>
</feature>
<keyword evidence="1" id="KW-0472">Membrane</keyword>
<sequence>MLITPDAILVHNGIVSFGVESILVLVVLGVQLVLQLARPLVAHHRMLLTVVLALSIECIFLLRQQYDTLTLQVFPTGDGIELGINQLGTGAITTLQPTAVQLAGHVVELGLYRFAGGRRRYLGLGRWIHHLSTPTERLLAGCSQWFDITN</sequence>
<feature type="transmembrane region" description="Helical" evidence="1">
    <location>
        <begin position="46"/>
        <end position="62"/>
    </location>
</feature>
<reference evidence="2" key="1">
    <citation type="submission" date="2022-08" db="UniProtKB">
        <authorList>
            <consortium name="EnsemblMetazoa"/>
        </authorList>
    </citation>
    <scope>IDENTIFICATION</scope>
</reference>
<dbReference type="AlphaFoldDB" id="A0A8W7PJ51"/>
<organism evidence="2">
    <name type="scientific">Anopheles coluzzii</name>
    <name type="common">African malaria mosquito</name>
    <dbReference type="NCBI Taxonomy" id="1518534"/>
    <lineage>
        <taxon>Eukaryota</taxon>
        <taxon>Metazoa</taxon>
        <taxon>Ecdysozoa</taxon>
        <taxon>Arthropoda</taxon>
        <taxon>Hexapoda</taxon>
        <taxon>Insecta</taxon>
        <taxon>Pterygota</taxon>
        <taxon>Neoptera</taxon>
        <taxon>Endopterygota</taxon>
        <taxon>Diptera</taxon>
        <taxon>Nematocera</taxon>
        <taxon>Culicoidea</taxon>
        <taxon>Culicidae</taxon>
        <taxon>Anophelinae</taxon>
        <taxon>Anopheles</taxon>
    </lineage>
</organism>
<name>A0A8W7PJ51_ANOCL</name>
<keyword evidence="1" id="KW-1133">Transmembrane helix</keyword>
<keyword evidence="1" id="KW-0812">Transmembrane</keyword>
<evidence type="ECO:0000313" key="2">
    <source>
        <dbReference type="EnsemblMetazoa" id="ACOM031991-PA.1"/>
    </source>
</evidence>